<dbReference type="SMART" id="SM00320">
    <property type="entry name" value="WD40"/>
    <property type="match status" value="5"/>
</dbReference>
<feature type="compositionally biased region" description="Basic and acidic residues" evidence="4">
    <location>
        <begin position="1271"/>
        <end position="1287"/>
    </location>
</feature>
<feature type="compositionally biased region" description="Polar residues" evidence="4">
    <location>
        <begin position="635"/>
        <end position="644"/>
    </location>
</feature>
<dbReference type="Pfam" id="PF00400">
    <property type="entry name" value="WD40"/>
    <property type="match status" value="3"/>
</dbReference>
<dbReference type="OrthoDB" id="29306at2759"/>
<feature type="compositionally biased region" description="Low complexity" evidence="4">
    <location>
        <begin position="1126"/>
        <end position="1141"/>
    </location>
</feature>
<feature type="compositionally biased region" description="Basic and acidic residues" evidence="4">
    <location>
        <begin position="625"/>
        <end position="634"/>
    </location>
</feature>
<dbReference type="PROSITE" id="PS50082">
    <property type="entry name" value="WD_REPEATS_2"/>
    <property type="match status" value="2"/>
</dbReference>
<dbReference type="PROSITE" id="PS50294">
    <property type="entry name" value="WD_REPEATS_REGION"/>
    <property type="match status" value="1"/>
</dbReference>
<dbReference type="Gene3D" id="1.10.1540.10">
    <property type="entry name" value="BEACH domain"/>
    <property type="match status" value="1"/>
</dbReference>
<feature type="repeat" description="WD" evidence="3">
    <location>
        <begin position="1785"/>
        <end position="1820"/>
    </location>
</feature>
<feature type="region of interest" description="Disordered" evidence="4">
    <location>
        <begin position="1125"/>
        <end position="1159"/>
    </location>
</feature>
<feature type="region of interest" description="Disordered" evidence="4">
    <location>
        <begin position="545"/>
        <end position="666"/>
    </location>
</feature>
<dbReference type="GO" id="GO:0035014">
    <property type="term" value="F:phosphatidylinositol 3-kinase regulator activity"/>
    <property type="evidence" value="ECO:0007669"/>
    <property type="project" value="TreeGrafter"/>
</dbReference>
<dbReference type="PANTHER" id="PTHR44662">
    <property type="entry name" value="WD REPEAT-CONTAINING PROTEIN 81"/>
    <property type="match status" value="1"/>
</dbReference>
<evidence type="ECO:0000256" key="3">
    <source>
        <dbReference type="PROSITE-ProRule" id="PRU00221"/>
    </source>
</evidence>
<dbReference type="GO" id="GO:0035973">
    <property type="term" value="P:aggrephagy"/>
    <property type="evidence" value="ECO:0007669"/>
    <property type="project" value="TreeGrafter"/>
</dbReference>
<dbReference type="PROSITE" id="PS00678">
    <property type="entry name" value="WD_REPEATS_1"/>
    <property type="match status" value="1"/>
</dbReference>
<dbReference type="InterPro" id="IPR019775">
    <property type="entry name" value="WD40_repeat_CS"/>
</dbReference>
<sequence>MENLFEELGIPKKYVKPTVREDRFVALVHRTWLKSLVKHLKLIEFIEKGKLETWNESDEDLGVGWTKIFIRIFKKREAKVIPLPRIRIAENSEAPLLFSQLMQYVSLTNYKNLWKESYKKYNVSSESVKDTQVTLTDYNEVLREIIIRTYGCSIINACDSSQLIQASKHYEPHLNMLPAICGVETLNAIFLLHIPFLLHNLHDCVTFSPAVLDQCYTKPLFVIYQLLQSLKSLHDKSLTLGDITLNDIYMTEDLWIQIFPQLLSNLHVQELPKTEINKKTVNIPDCCKVGHKFDVTLKCCYCSIKTYDKVQVTNENLEKLCQLWVEGQISNFTYLTALNKLSGRKYGDPHCHHVFPWVTDFASRCGKNWRDLKKSKFRLNKGDRQLDLTFEHSHTQVPHHVSDVLSPITYYVYMARRTPQSVLCKNVRTIWVPAEYPSSIQRLQEWTPDECIPEFFTDPTVFKSIHDDLDDLEVPPWSSSPEDFVQQHRESLESAYVSERLHHWIDLTFGFKLSGNAAIKAKNVCLQLVDGHTHLTKSGIVQLFTHPHPPKATKSPFSGKTPPKIYVHKHKHRTREHSASSTYSMETSKSDEEDFSLDEESSHAQQTKSSPLALSRFLSRSRSSLSEEQKDQKPSRSPSNQRSASLGPKNPTFTSHVTKAAPNRLSIQKPSLSTGTIYLPKEYNPAFALISLENFHGFLSKTFHSKQVQNLNQKMITDKVQEGTASNTSHNLENCDCPDDAEGLIQNAFTNRIFTENFEARFRNSRAIKSYSFPIDNHNIGLHPTKPRVNNAQKNENQITCNYSEIIMSRRIKELQILGCLIVEIFMAKQLRALGNNTLNLPFSERLKACLAVIKDCKNEIPSCVRYVVELLLPENSYLDNFKYPTVTNVGLPPPSAHLLLEPLLHCLIPFPKSFYKLYHLISSLKEFSNVSQELLILYHFDCDGQMCLEYENLERTKILFAQNISECKVKRCTQNLEILLNDLNAASEFEVIYILLPHVKDLLEEPSTSVLAAWYLFDPISRVLGPQKTSETLLISLLKLYENEPNEATIPYNSKIAKLYHHSFLLRLMVRLGLKCFLDHFITSLVEAVGGYRDYEKTHLEATLNSDGFVKGQSHNLPKVHVSIDSEQSELSPSDDSSSSSDKHVSSPKNEPKATTVPEPEMFEFEHEDSVIENGQSLQSLIEHLELNVASDLPFNHSNAEEALDATLTENIEQLRSLEELNLNLNEDYLENNLKPGVSSPTIPIPSSYRQNELSNISCEIGSKKSENEYYEKTSDPSHFEIKLDSPGRNTSNYERADRHSNSSGSAVFIQNKSMLRSRRNEAKISDMSSDSLIWLSHRLGPVLTAKYLARNLLRMLTLCYVGKESLVSLPKEVSSSGNGDNGVDLISIASSRVVGDENAVKVLDCLASIAALYGEQLILLQYFPHMSELIALCKKRLTPNLEGGLISCLALLQHIIPYLCDTTFMDHLQDVILKNILHPTVRLLSSTRYTFPNGSMARNVLARKYLDALHLLSLRMGAHMTRTHLAVPALQRFFLIFDKVNGGNYSSGDNLTVKGTLQKEPSPLRSIEETHYIELRRDGTTTEWAVGGRPVQISHVRIKDSESADSLSPPLPLKASSTAEEDIVNQALEELKSVFTSELAHTAYVPFLKQIGLTSLEQSLKNHIVIQNLCQEYEQEIKLTYPNITPNWQLSDFNHVSKDTGIGTGSNSSIGSNIAVVGNRIDVQIPTESADAHNVDVLSLISNKMENTARHLRGNWLAYWEHEIGRSEKDTMFNFKQIRLQNFSGHLNSVKCLYVLDNENSFMSGSRDKTVKLWSLRSQGDGSNTSSCQWTYTAHRKSVLSITFLESMRLVASSDSVVHIWDPFMGANVGHLESPKFPPINVLKCMPAPSSLFFAATTEGTVRAIDARICNYVYELKVTLNPAGLIRCLAVSHSGNWLATGQSSGHITVLDTRTGLVISTWRAHESEVLQLVPYGESTLISSSLDQVISVWNIQDGKLRFYMKGATEPVHCLNIYNNELISGTTANRIGVHTSIHSDASFSSTKLRSDAFKGLLTSMAILPLNRLLLLGADNGNITLLC</sequence>
<feature type="domain" description="BEACH" evidence="5">
    <location>
        <begin position="309"/>
        <end position="573"/>
    </location>
</feature>
<dbReference type="InterPro" id="IPR052651">
    <property type="entry name" value="WDR81"/>
</dbReference>
<accession>A0A8K0GHP2</accession>
<evidence type="ECO:0000256" key="2">
    <source>
        <dbReference type="ARBA" id="ARBA00022737"/>
    </source>
</evidence>
<dbReference type="Proteomes" id="UP000801492">
    <property type="component" value="Unassembled WGS sequence"/>
</dbReference>
<feature type="compositionally biased region" description="Basic residues" evidence="4">
    <location>
        <begin position="566"/>
        <end position="575"/>
    </location>
</feature>
<dbReference type="CDD" id="cd06071">
    <property type="entry name" value="Beach"/>
    <property type="match status" value="1"/>
</dbReference>
<reference evidence="6" key="1">
    <citation type="submission" date="2019-08" db="EMBL/GenBank/DDBJ databases">
        <title>The genome of the North American firefly Photinus pyralis.</title>
        <authorList>
            <consortium name="Photinus pyralis genome working group"/>
            <person name="Fallon T.R."/>
            <person name="Sander Lower S.E."/>
            <person name="Weng J.-K."/>
        </authorList>
    </citation>
    <scope>NUCLEOTIDE SEQUENCE</scope>
    <source>
        <strain evidence="6">TRF0915ILg1</strain>
        <tissue evidence="6">Whole body</tissue>
    </source>
</reference>
<dbReference type="InterPro" id="IPR001680">
    <property type="entry name" value="WD40_rpt"/>
</dbReference>
<proteinExistence type="predicted"/>
<evidence type="ECO:0000256" key="4">
    <source>
        <dbReference type="SAM" id="MobiDB-lite"/>
    </source>
</evidence>
<dbReference type="PANTHER" id="PTHR44662:SF1">
    <property type="entry name" value="WD REPEAT-CONTAINING PROTEIN 81"/>
    <property type="match status" value="1"/>
</dbReference>
<dbReference type="InterPro" id="IPR000409">
    <property type="entry name" value="BEACH_dom"/>
</dbReference>
<dbReference type="Gene3D" id="2.130.10.10">
    <property type="entry name" value="YVTN repeat-like/Quinoprotein amine dehydrogenase"/>
    <property type="match status" value="2"/>
</dbReference>
<dbReference type="SMART" id="SM01026">
    <property type="entry name" value="Beach"/>
    <property type="match status" value="1"/>
</dbReference>
<protein>
    <recommendedName>
        <fullName evidence="5">BEACH domain-containing protein</fullName>
    </recommendedName>
</protein>
<dbReference type="InterPro" id="IPR036372">
    <property type="entry name" value="BEACH_dom_sf"/>
</dbReference>
<organism evidence="6 7">
    <name type="scientific">Ignelater luminosus</name>
    <name type="common">Cucubano</name>
    <name type="synonym">Pyrophorus luminosus</name>
    <dbReference type="NCBI Taxonomy" id="2038154"/>
    <lineage>
        <taxon>Eukaryota</taxon>
        <taxon>Metazoa</taxon>
        <taxon>Ecdysozoa</taxon>
        <taxon>Arthropoda</taxon>
        <taxon>Hexapoda</taxon>
        <taxon>Insecta</taxon>
        <taxon>Pterygota</taxon>
        <taxon>Neoptera</taxon>
        <taxon>Endopterygota</taxon>
        <taxon>Coleoptera</taxon>
        <taxon>Polyphaga</taxon>
        <taxon>Elateriformia</taxon>
        <taxon>Elateroidea</taxon>
        <taxon>Elateridae</taxon>
        <taxon>Agrypninae</taxon>
        <taxon>Pyrophorini</taxon>
        <taxon>Ignelater</taxon>
    </lineage>
</organism>
<dbReference type="GO" id="GO:0005739">
    <property type="term" value="C:mitochondrion"/>
    <property type="evidence" value="ECO:0007669"/>
    <property type="project" value="TreeGrafter"/>
</dbReference>
<comment type="caution">
    <text evidence="6">The sequence shown here is derived from an EMBL/GenBank/DDBJ whole genome shotgun (WGS) entry which is preliminary data.</text>
</comment>
<keyword evidence="1 3" id="KW-0853">WD repeat</keyword>
<evidence type="ECO:0000259" key="5">
    <source>
        <dbReference type="PROSITE" id="PS50197"/>
    </source>
</evidence>
<dbReference type="PROSITE" id="PS50197">
    <property type="entry name" value="BEACH"/>
    <property type="match status" value="1"/>
</dbReference>
<feature type="region of interest" description="Disordered" evidence="4">
    <location>
        <begin position="1271"/>
        <end position="1304"/>
    </location>
</feature>
<dbReference type="SUPFAM" id="SSF81837">
    <property type="entry name" value="BEACH domain"/>
    <property type="match status" value="1"/>
</dbReference>
<evidence type="ECO:0000313" key="7">
    <source>
        <dbReference type="Proteomes" id="UP000801492"/>
    </source>
</evidence>
<keyword evidence="2" id="KW-0677">Repeat</keyword>
<dbReference type="SUPFAM" id="SSF50978">
    <property type="entry name" value="WD40 repeat-like"/>
    <property type="match status" value="1"/>
</dbReference>
<keyword evidence="7" id="KW-1185">Reference proteome</keyword>
<dbReference type="InterPro" id="IPR015943">
    <property type="entry name" value="WD40/YVTN_repeat-like_dom_sf"/>
</dbReference>
<evidence type="ECO:0000256" key="1">
    <source>
        <dbReference type="ARBA" id="ARBA00022574"/>
    </source>
</evidence>
<dbReference type="EMBL" id="VTPC01001394">
    <property type="protein sequence ID" value="KAF2902097.1"/>
    <property type="molecule type" value="Genomic_DNA"/>
</dbReference>
<feature type="compositionally biased region" description="Low complexity" evidence="4">
    <location>
        <begin position="609"/>
        <end position="624"/>
    </location>
</feature>
<evidence type="ECO:0000313" key="6">
    <source>
        <dbReference type="EMBL" id="KAF2902097.1"/>
    </source>
</evidence>
<gene>
    <name evidence="6" type="ORF">ILUMI_04085</name>
</gene>
<feature type="repeat" description="WD" evidence="3">
    <location>
        <begin position="1834"/>
        <end position="1864"/>
    </location>
</feature>
<dbReference type="Pfam" id="PF02138">
    <property type="entry name" value="Beach"/>
    <property type="match status" value="1"/>
</dbReference>
<name>A0A8K0GHP2_IGNLU</name>
<dbReference type="InterPro" id="IPR036322">
    <property type="entry name" value="WD40_repeat_dom_sf"/>
</dbReference>